<protein>
    <submittedName>
        <fullName evidence="1">Uncharacterized protein</fullName>
    </submittedName>
</protein>
<dbReference type="Proteomes" id="UP000062788">
    <property type="component" value="Unassembled WGS sequence"/>
</dbReference>
<proteinExistence type="predicted"/>
<dbReference type="AlphaFoldDB" id="A0A103E2M6"/>
<name>A0A103E2M6_9BURK</name>
<reference evidence="1 2" key="1">
    <citation type="submission" date="2015-11" db="EMBL/GenBank/DDBJ databases">
        <title>Expanding the genomic diversity of Burkholderia species for the development of highly accurate diagnostics.</title>
        <authorList>
            <person name="Sahl J."/>
            <person name="Keim P."/>
            <person name="Wagner D."/>
        </authorList>
    </citation>
    <scope>NUCLEOTIDE SEQUENCE [LARGE SCALE GENOMIC DNA]</scope>
    <source>
        <strain evidence="1 2">TSV85</strain>
    </source>
</reference>
<organism evidence="1 2">
    <name type="scientific">Burkholderia singularis</name>
    <dbReference type="NCBI Taxonomy" id="1503053"/>
    <lineage>
        <taxon>Bacteria</taxon>
        <taxon>Pseudomonadati</taxon>
        <taxon>Pseudomonadota</taxon>
        <taxon>Betaproteobacteria</taxon>
        <taxon>Burkholderiales</taxon>
        <taxon>Burkholderiaceae</taxon>
        <taxon>Burkholderia</taxon>
        <taxon>pseudomallei group</taxon>
    </lineage>
</organism>
<accession>A0A103E2M6</accession>
<gene>
    <name evidence="1" type="ORF">WS67_12030</name>
</gene>
<evidence type="ECO:0000313" key="1">
    <source>
        <dbReference type="EMBL" id="KVE27225.1"/>
    </source>
</evidence>
<keyword evidence="2" id="KW-1185">Reference proteome</keyword>
<evidence type="ECO:0000313" key="2">
    <source>
        <dbReference type="Proteomes" id="UP000062788"/>
    </source>
</evidence>
<comment type="caution">
    <text evidence="1">The sequence shown here is derived from an EMBL/GenBank/DDBJ whole genome shotgun (WGS) entry which is preliminary data.</text>
</comment>
<sequence>MLCSGVRYMIQITTKPRARQLSTHNWMVYDKHGNSVFETTLDAALKLYFRCVLFFATERRL</sequence>
<dbReference type="EMBL" id="LOWA01000031">
    <property type="protein sequence ID" value="KVE27225.1"/>
    <property type="molecule type" value="Genomic_DNA"/>
</dbReference>
<dbReference type="OrthoDB" id="9981331at2"/>